<dbReference type="PANTHER" id="PTHR46481:SF10">
    <property type="entry name" value="ZINC FINGER BED DOMAIN-CONTAINING PROTEIN 39"/>
    <property type="match status" value="1"/>
</dbReference>
<sequence>MQAACPDYKVPCRNTVRARITRKYEEQKSALFTDLDHVTSASITTDTWTSTATHSYITVTEHHITNSWEMKSNVLMTRAMPERHTGSNIATKLIDCVSEFGLEGKIECCVTTFMSEEKNVSVSSVYPVVCGLTCKRLLPNASDSTTVSKVKAIISSELSRRYRPTVAETASSLPIMASLLDPRYKRLPFLTPQLRLAAESALESRVEDIPLKLLDRDNGEPPSKKARTDDLDFLMFTSPGKDKCDDELKDYLLEKCVDVSPLTWWKDNESKYPRVAVVAKQILCIPATSVPSERVFSTAGILVSKLRNRLSPSLVDNIIFLNKNIVPEFEVLDE</sequence>
<dbReference type="InterPro" id="IPR052035">
    <property type="entry name" value="ZnF_BED_domain_contain"/>
</dbReference>
<dbReference type="Pfam" id="PF05699">
    <property type="entry name" value="Dimer_Tnp_hAT"/>
    <property type="match status" value="1"/>
</dbReference>
<feature type="domain" description="HAT C-terminal dimerisation" evidence="6">
    <location>
        <begin position="247"/>
        <end position="325"/>
    </location>
</feature>
<dbReference type="InterPro" id="IPR008906">
    <property type="entry name" value="HATC_C_dom"/>
</dbReference>
<gene>
    <name evidence="7" type="ORF">MAR_028296</name>
</gene>
<dbReference type="SUPFAM" id="SSF53098">
    <property type="entry name" value="Ribonuclease H-like"/>
    <property type="match status" value="1"/>
</dbReference>
<evidence type="ECO:0000313" key="7">
    <source>
        <dbReference type="EMBL" id="WAQ95606.1"/>
    </source>
</evidence>
<keyword evidence="4" id="KW-0862">Zinc</keyword>
<evidence type="ECO:0000313" key="8">
    <source>
        <dbReference type="Proteomes" id="UP001164746"/>
    </source>
</evidence>
<dbReference type="InterPro" id="IPR012337">
    <property type="entry name" value="RNaseH-like_sf"/>
</dbReference>
<evidence type="ECO:0000256" key="1">
    <source>
        <dbReference type="ARBA" id="ARBA00004123"/>
    </source>
</evidence>
<organism evidence="7 8">
    <name type="scientific">Mya arenaria</name>
    <name type="common">Soft-shell clam</name>
    <dbReference type="NCBI Taxonomy" id="6604"/>
    <lineage>
        <taxon>Eukaryota</taxon>
        <taxon>Metazoa</taxon>
        <taxon>Spiralia</taxon>
        <taxon>Lophotrochozoa</taxon>
        <taxon>Mollusca</taxon>
        <taxon>Bivalvia</taxon>
        <taxon>Autobranchia</taxon>
        <taxon>Heteroconchia</taxon>
        <taxon>Euheterodonta</taxon>
        <taxon>Imparidentia</taxon>
        <taxon>Neoheterodontei</taxon>
        <taxon>Myida</taxon>
        <taxon>Myoidea</taxon>
        <taxon>Myidae</taxon>
        <taxon>Mya</taxon>
    </lineage>
</organism>
<dbReference type="EMBL" id="CP111013">
    <property type="protein sequence ID" value="WAQ95606.1"/>
    <property type="molecule type" value="Genomic_DNA"/>
</dbReference>
<keyword evidence="3" id="KW-0863">Zinc-finger</keyword>
<keyword evidence="5" id="KW-0539">Nucleus</keyword>
<evidence type="ECO:0000256" key="5">
    <source>
        <dbReference type="ARBA" id="ARBA00023242"/>
    </source>
</evidence>
<name>A0ABY7DF48_MYAAR</name>
<keyword evidence="8" id="KW-1185">Reference proteome</keyword>
<dbReference type="Proteomes" id="UP001164746">
    <property type="component" value="Chromosome 2"/>
</dbReference>
<dbReference type="PANTHER" id="PTHR46481">
    <property type="entry name" value="ZINC FINGER BED DOMAIN-CONTAINING PROTEIN 4"/>
    <property type="match status" value="1"/>
</dbReference>
<reference evidence="7" key="1">
    <citation type="submission" date="2022-11" db="EMBL/GenBank/DDBJ databases">
        <title>Centuries of genome instability and evolution in soft-shell clam transmissible cancer (bioRxiv).</title>
        <authorList>
            <person name="Hart S.F.M."/>
            <person name="Yonemitsu M.A."/>
            <person name="Giersch R.M."/>
            <person name="Beal B.F."/>
            <person name="Arriagada G."/>
            <person name="Davis B.W."/>
            <person name="Ostrander E.A."/>
            <person name="Goff S.P."/>
            <person name="Metzger M.J."/>
        </authorList>
    </citation>
    <scope>NUCLEOTIDE SEQUENCE</scope>
    <source>
        <strain evidence="7">MELC-2E11</strain>
        <tissue evidence="7">Siphon/mantle</tissue>
    </source>
</reference>
<evidence type="ECO:0000256" key="2">
    <source>
        <dbReference type="ARBA" id="ARBA00022723"/>
    </source>
</evidence>
<keyword evidence="2" id="KW-0479">Metal-binding</keyword>
<comment type="subcellular location">
    <subcellularLocation>
        <location evidence="1">Nucleus</location>
    </subcellularLocation>
</comment>
<evidence type="ECO:0000259" key="6">
    <source>
        <dbReference type="Pfam" id="PF05699"/>
    </source>
</evidence>
<evidence type="ECO:0000256" key="3">
    <source>
        <dbReference type="ARBA" id="ARBA00022771"/>
    </source>
</evidence>
<proteinExistence type="predicted"/>
<protein>
    <submittedName>
        <fullName evidence="7">ZBED1-like protein</fullName>
    </submittedName>
</protein>
<evidence type="ECO:0000256" key="4">
    <source>
        <dbReference type="ARBA" id="ARBA00022833"/>
    </source>
</evidence>
<accession>A0ABY7DF48</accession>